<evidence type="ECO:0000313" key="5">
    <source>
        <dbReference type="Proteomes" id="UP000075714"/>
    </source>
</evidence>
<feature type="region of interest" description="Disordered" evidence="1">
    <location>
        <begin position="180"/>
        <end position="234"/>
    </location>
</feature>
<dbReference type="GO" id="GO:0030041">
    <property type="term" value="P:actin filament polymerization"/>
    <property type="evidence" value="ECO:0007669"/>
    <property type="project" value="TreeGrafter"/>
</dbReference>
<sequence length="525" mass="54202">MRLAAILAVALVALLAAQAQAQKALYPTFPYCACQKINSPYSLATTVKSSGAGKYCFTLNVRTPAGCTGKCCKADLKKIEFNVNAACDVFAHNVKATVNGQYTKVGPAFSAAKDGPAGATVLRLTQLGLGLNSNGAEICLFLSTKACSTLQQLVVPPAGMPAGVVQAALFDSLNDCCPITTANVPSPPPPSPPPPSPPPPSPPPPSPPPPSPPPPSPPPPSPPPPSPPPPSPYLTIQATSTVAFPTLSALLSAISMPPRFVSDITAQAAGVGARIAVPFTKASCSSTLVKVCGEFFSNEDGAKLTNQITDQANLWVQLIAGAAGCPAYLTGYNLIVKVAGDGSNVASLPVSCLNAEASQSCKPESVDFPKCQCVTRPASTPFAVAPGMTTLPGRSKSTTLYCFSLAIVTPSNPSSPCGKTDNLLKAEIYADDQQRRKIVAIGIQAAGETSLTFKSPVWGSDGEQTLKATPLNWSKAQANGGKVCMELDNSTTLDSFCLGGSSKDTCFMNLFDDTKDCCPLYSSSL</sequence>
<feature type="compositionally biased region" description="Pro residues" evidence="1">
    <location>
        <begin position="185"/>
        <end position="232"/>
    </location>
</feature>
<proteinExistence type="predicted"/>
<organism evidence="4 5">
    <name type="scientific">Gonium pectorale</name>
    <name type="common">Green alga</name>
    <dbReference type="NCBI Taxonomy" id="33097"/>
    <lineage>
        <taxon>Eukaryota</taxon>
        <taxon>Viridiplantae</taxon>
        <taxon>Chlorophyta</taxon>
        <taxon>core chlorophytes</taxon>
        <taxon>Chlorophyceae</taxon>
        <taxon>CS clade</taxon>
        <taxon>Chlamydomonadales</taxon>
        <taxon>Volvocaceae</taxon>
        <taxon>Gonium</taxon>
    </lineage>
</organism>
<name>A0A150GF22_GONPE</name>
<dbReference type="AlphaFoldDB" id="A0A150GF22"/>
<evidence type="ECO:0000313" key="4">
    <source>
        <dbReference type="EMBL" id="KXZ48449.1"/>
    </source>
</evidence>
<feature type="domain" description="Pherophorin" evidence="3">
    <location>
        <begin position="368"/>
        <end position="519"/>
    </location>
</feature>
<dbReference type="PRINTS" id="PR01217">
    <property type="entry name" value="PRICHEXTENSN"/>
</dbReference>
<feature type="chain" id="PRO_5007562043" description="Pherophorin domain-containing protein" evidence="2">
    <location>
        <begin position="22"/>
        <end position="525"/>
    </location>
</feature>
<keyword evidence="5" id="KW-1185">Reference proteome</keyword>
<dbReference type="PANTHER" id="PTHR45691:SF6">
    <property type="entry name" value="PROTEIN DIAPHANOUS"/>
    <property type="match status" value="1"/>
</dbReference>
<evidence type="ECO:0000256" key="2">
    <source>
        <dbReference type="SAM" id="SignalP"/>
    </source>
</evidence>
<comment type="caution">
    <text evidence="4">The sequence shown here is derived from an EMBL/GenBank/DDBJ whole genome shotgun (WGS) entry which is preliminary data.</text>
</comment>
<dbReference type="Proteomes" id="UP000075714">
    <property type="component" value="Unassembled WGS sequence"/>
</dbReference>
<dbReference type="InterPro" id="IPR051412">
    <property type="entry name" value="Formin_Homology_Diaphanous_sf"/>
</dbReference>
<feature type="domain" description="Pherophorin" evidence="3">
    <location>
        <begin position="29"/>
        <end position="178"/>
    </location>
</feature>
<protein>
    <recommendedName>
        <fullName evidence="3">Pherophorin domain-containing protein</fullName>
    </recommendedName>
</protein>
<evidence type="ECO:0000259" key="3">
    <source>
        <dbReference type="Pfam" id="PF12499"/>
    </source>
</evidence>
<dbReference type="EMBL" id="LSYV01000029">
    <property type="protein sequence ID" value="KXZ48449.1"/>
    <property type="molecule type" value="Genomic_DNA"/>
</dbReference>
<dbReference type="PANTHER" id="PTHR45691">
    <property type="entry name" value="PROTEIN DIAPHANOUS"/>
    <property type="match status" value="1"/>
</dbReference>
<feature type="signal peptide" evidence="2">
    <location>
        <begin position="1"/>
        <end position="21"/>
    </location>
</feature>
<keyword evidence="2" id="KW-0732">Signal</keyword>
<dbReference type="Pfam" id="PF12499">
    <property type="entry name" value="DUF3707"/>
    <property type="match status" value="2"/>
</dbReference>
<dbReference type="OrthoDB" id="524902at2759"/>
<dbReference type="STRING" id="33097.A0A150GF22"/>
<accession>A0A150GF22</accession>
<gene>
    <name evidence="4" type="ORF">GPECTOR_28phG5a</name>
</gene>
<dbReference type="InterPro" id="IPR024616">
    <property type="entry name" value="Pherophorin"/>
</dbReference>
<dbReference type="GO" id="GO:0005884">
    <property type="term" value="C:actin filament"/>
    <property type="evidence" value="ECO:0007669"/>
    <property type="project" value="TreeGrafter"/>
</dbReference>
<reference evidence="5" key="1">
    <citation type="journal article" date="2016" name="Nat. Commun.">
        <title>The Gonium pectorale genome demonstrates co-option of cell cycle regulation during the evolution of multicellularity.</title>
        <authorList>
            <person name="Hanschen E.R."/>
            <person name="Marriage T.N."/>
            <person name="Ferris P.J."/>
            <person name="Hamaji T."/>
            <person name="Toyoda A."/>
            <person name="Fujiyama A."/>
            <person name="Neme R."/>
            <person name="Noguchi H."/>
            <person name="Minakuchi Y."/>
            <person name="Suzuki M."/>
            <person name="Kawai-Toyooka H."/>
            <person name="Smith D.R."/>
            <person name="Sparks H."/>
            <person name="Anderson J."/>
            <person name="Bakaric R."/>
            <person name="Luria V."/>
            <person name="Karger A."/>
            <person name="Kirschner M.W."/>
            <person name="Durand P.M."/>
            <person name="Michod R.E."/>
            <person name="Nozaki H."/>
            <person name="Olson B.J."/>
        </authorList>
    </citation>
    <scope>NUCLEOTIDE SEQUENCE [LARGE SCALE GENOMIC DNA]</scope>
    <source>
        <strain evidence="5">NIES-2863</strain>
    </source>
</reference>
<evidence type="ECO:0000256" key="1">
    <source>
        <dbReference type="SAM" id="MobiDB-lite"/>
    </source>
</evidence>